<name>A0A8H7EQ42_9FUNG</name>
<proteinExistence type="predicted"/>
<evidence type="ECO:0000313" key="1">
    <source>
        <dbReference type="EMBL" id="KAF7727860.1"/>
    </source>
</evidence>
<accession>A0A8H7EQ42</accession>
<keyword evidence="2" id="KW-1185">Reference proteome</keyword>
<dbReference type="AlphaFoldDB" id="A0A8H7EQ42"/>
<protein>
    <submittedName>
        <fullName evidence="1">Uncharacterized protein</fullName>
    </submittedName>
</protein>
<dbReference type="Proteomes" id="UP000605846">
    <property type="component" value="Unassembled WGS sequence"/>
</dbReference>
<gene>
    <name evidence="1" type="ORF">EC973_006973</name>
</gene>
<dbReference type="EMBL" id="JABAYA010000048">
    <property type="protein sequence ID" value="KAF7727860.1"/>
    <property type="molecule type" value="Genomic_DNA"/>
</dbReference>
<dbReference type="OrthoDB" id="2275837at2759"/>
<comment type="caution">
    <text evidence="1">The sequence shown here is derived from an EMBL/GenBank/DDBJ whole genome shotgun (WGS) entry which is preliminary data.</text>
</comment>
<sequence length="197" mass="22416">MQYPKICQVIEEYQGGVNAPWMTTSTPFENDMAAEISSIQDRARQIVHDLDHLRPSEQFARAVEVADELHRLVRLTSSTLHAPSHGHSLITLFGLLVIVLEGLKAPPEVRQHVFYHAKLGRIVILEMASVLKNYKGPALPPSQWSLLLSVFDNGSHWLEQLEQVCAKMARYDVTWDFRQEYEDVVTIAARYCDSCNI</sequence>
<reference evidence="1" key="1">
    <citation type="submission" date="2020-01" db="EMBL/GenBank/DDBJ databases">
        <title>Genome Sequencing of Three Apophysomyces-Like Fungal Strains Confirms a Novel Fungal Genus in the Mucoromycota with divergent Burkholderia-like Endosymbiotic Bacteria.</title>
        <authorList>
            <person name="Stajich J.E."/>
            <person name="Macias A.M."/>
            <person name="Carter-House D."/>
            <person name="Lovett B."/>
            <person name="Kasson L.R."/>
            <person name="Berry K."/>
            <person name="Grigoriev I."/>
            <person name="Chang Y."/>
            <person name="Spatafora J."/>
            <person name="Kasson M.T."/>
        </authorList>
    </citation>
    <scope>NUCLEOTIDE SEQUENCE</scope>
    <source>
        <strain evidence="1">NRRL A-21654</strain>
    </source>
</reference>
<organism evidence="1 2">
    <name type="scientific">Apophysomyces ossiformis</name>
    <dbReference type="NCBI Taxonomy" id="679940"/>
    <lineage>
        <taxon>Eukaryota</taxon>
        <taxon>Fungi</taxon>
        <taxon>Fungi incertae sedis</taxon>
        <taxon>Mucoromycota</taxon>
        <taxon>Mucoromycotina</taxon>
        <taxon>Mucoromycetes</taxon>
        <taxon>Mucorales</taxon>
        <taxon>Mucorineae</taxon>
        <taxon>Mucoraceae</taxon>
        <taxon>Apophysomyces</taxon>
    </lineage>
</organism>
<evidence type="ECO:0000313" key="2">
    <source>
        <dbReference type="Proteomes" id="UP000605846"/>
    </source>
</evidence>